<accession>A0ABV6U6K2</accession>
<dbReference type="InterPro" id="IPR001387">
    <property type="entry name" value="Cro/C1-type_HTH"/>
</dbReference>
<dbReference type="PROSITE" id="PS50943">
    <property type="entry name" value="HTH_CROC1"/>
    <property type="match status" value="1"/>
</dbReference>
<reference evidence="2 3" key="1">
    <citation type="submission" date="2024-09" db="EMBL/GenBank/DDBJ databases">
        <authorList>
            <person name="Sun Q."/>
            <person name="Mori K."/>
        </authorList>
    </citation>
    <scope>NUCLEOTIDE SEQUENCE [LARGE SCALE GENOMIC DNA]</scope>
    <source>
        <strain evidence="2 3">TBRC 1851</strain>
    </source>
</reference>
<dbReference type="SMART" id="SM00530">
    <property type="entry name" value="HTH_XRE"/>
    <property type="match status" value="1"/>
</dbReference>
<name>A0ABV6U6K2_9ACTN</name>
<evidence type="ECO:0000313" key="2">
    <source>
        <dbReference type="EMBL" id="MFC0863632.1"/>
    </source>
</evidence>
<dbReference type="RefSeq" id="WP_394301776.1">
    <property type="nucleotide sequence ID" value="NZ_JBHMQT010000033.1"/>
</dbReference>
<dbReference type="InterPro" id="IPR043917">
    <property type="entry name" value="DUF5753"/>
</dbReference>
<feature type="domain" description="HTH cro/C1-type" evidence="1">
    <location>
        <begin position="18"/>
        <end position="72"/>
    </location>
</feature>
<organism evidence="2 3">
    <name type="scientific">Sphaerimonospora cavernae</name>
    <dbReference type="NCBI Taxonomy" id="1740611"/>
    <lineage>
        <taxon>Bacteria</taxon>
        <taxon>Bacillati</taxon>
        <taxon>Actinomycetota</taxon>
        <taxon>Actinomycetes</taxon>
        <taxon>Streptosporangiales</taxon>
        <taxon>Streptosporangiaceae</taxon>
        <taxon>Sphaerimonospora</taxon>
    </lineage>
</organism>
<proteinExistence type="predicted"/>
<dbReference type="Proteomes" id="UP001589870">
    <property type="component" value="Unassembled WGS sequence"/>
</dbReference>
<dbReference type="CDD" id="cd00093">
    <property type="entry name" value="HTH_XRE"/>
    <property type="match status" value="1"/>
</dbReference>
<dbReference type="EMBL" id="JBHMQT010000033">
    <property type="protein sequence ID" value="MFC0863632.1"/>
    <property type="molecule type" value="Genomic_DNA"/>
</dbReference>
<dbReference type="Pfam" id="PF13560">
    <property type="entry name" value="HTH_31"/>
    <property type="match status" value="1"/>
</dbReference>
<evidence type="ECO:0000313" key="3">
    <source>
        <dbReference type="Proteomes" id="UP001589870"/>
    </source>
</evidence>
<keyword evidence="3" id="KW-1185">Reference proteome</keyword>
<dbReference type="Pfam" id="PF19054">
    <property type="entry name" value="DUF5753"/>
    <property type="match status" value="1"/>
</dbReference>
<sequence length="288" mass="32411">MRQSGSPTVRRRRLAAELRRLRERAEMTIEQVAERLGWSATKVSRIETCRVGVALKDVERLVDLYEVDDAKRKELLDLARDAQKKGWWHAYGELPSEYATYIGLEDEAASMCSFAPSVIPGILQTEDYARAIIRSALMGLSSPAEVERRVEVRMARQALLTQDEPLRLWTILDEAVIRRTIGSPADMRAQLGRLLELVDLPNITVQVLSFAAGAHPGTNGAFQILEFPEPAHPDVVSLENFTGSLYVEQETDVYRYTVMFDHLRAKALDPDQSRRVLTETMTGLGRSA</sequence>
<gene>
    <name evidence="2" type="ORF">ACFHYQ_15120</name>
</gene>
<protein>
    <submittedName>
        <fullName evidence="2">Helix-turn-helix domain-containing protein</fullName>
    </submittedName>
</protein>
<dbReference type="SUPFAM" id="SSF47413">
    <property type="entry name" value="lambda repressor-like DNA-binding domains"/>
    <property type="match status" value="1"/>
</dbReference>
<comment type="caution">
    <text evidence="2">The sequence shown here is derived from an EMBL/GenBank/DDBJ whole genome shotgun (WGS) entry which is preliminary data.</text>
</comment>
<evidence type="ECO:0000259" key="1">
    <source>
        <dbReference type="PROSITE" id="PS50943"/>
    </source>
</evidence>
<dbReference type="Gene3D" id="1.10.260.40">
    <property type="entry name" value="lambda repressor-like DNA-binding domains"/>
    <property type="match status" value="1"/>
</dbReference>
<dbReference type="InterPro" id="IPR010982">
    <property type="entry name" value="Lambda_DNA-bd_dom_sf"/>
</dbReference>